<dbReference type="SUPFAM" id="SSF53756">
    <property type="entry name" value="UDP-Glycosyltransferase/glycogen phosphorylase"/>
    <property type="match status" value="1"/>
</dbReference>
<dbReference type="PANTHER" id="PTHR11926:SF986">
    <property type="entry name" value="UDP-GLYCOSYLTRANSFERASE 84A1"/>
    <property type="match status" value="1"/>
</dbReference>
<comment type="similarity">
    <text evidence="1 4">Belongs to the UDP-glycosyltransferase family.</text>
</comment>
<name>A0ABR2D7T2_9ROSI</name>
<reference evidence="6 7" key="1">
    <citation type="journal article" date="2024" name="G3 (Bethesda)">
        <title>Genome assembly of Hibiscus sabdariffa L. provides insights into metabolisms of medicinal natural products.</title>
        <authorList>
            <person name="Kim T."/>
        </authorList>
    </citation>
    <scope>NUCLEOTIDE SEQUENCE [LARGE SCALE GENOMIC DNA]</scope>
    <source>
        <strain evidence="6">TK-2024</strain>
        <tissue evidence="6">Old leaves</tissue>
    </source>
</reference>
<protein>
    <recommendedName>
        <fullName evidence="5">Glycosyltransferase</fullName>
        <ecNumber evidence="5">2.4.1.-</ecNumber>
    </recommendedName>
</protein>
<evidence type="ECO:0000256" key="4">
    <source>
        <dbReference type="RuleBase" id="RU003718"/>
    </source>
</evidence>
<evidence type="ECO:0000256" key="2">
    <source>
        <dbReference type="ARBA" id="ARBA00022676"/>
    </source>
</evidence>
<keyword evidence="7" id="KW-1185">Reference proteome</keyword>
<dbReference type="Pfam" id="PF00201">
    <property type="entry name" value="UDPGT"/>
    <property type="match status" value="1"/>
</dbReference>
<dbReference type="CDD" id="cd03784">
    <property type="entry name" value="GT1_Gtf-like"/>
    <property type="match status" value="1"/>
</dbReference>
<keyword evidence="2 4" id="KW-0328">Glycosyltransferase</keyword>
<dbReference type="PROSITE" id="PS00375">
    <property type="entry name" value="UDPGT"/>
    <property type="match status" value="1"/>
</dbReference>
<comment type="caution">
    <text evidence="6">The sequence shown here is derived from an EMBL/GenBank/DDBJ whole genome shotgun (WGS) entry which is preliminary data.</text>
</comment>
<dbReference type="InterPro" id="IPR002213">
    <property type="entry name" value="UDP_glucos_trans"/>
</dbReference>
<dbReference type="EMBL" id="JBBPBM010000036">
    <property type="protein sequence ID" value="KAK8529852.1"/>
    <property type="molecule type" value="Genomic_DNA"/>
</dbReference>
<dbReference type="Proteomes" id="UP001472677">
    <property type="component" value="Unassembled WGS sequence"/>
</dbReference>
<evidence type="ECO:0000313" key="7">
    <source>
        <dbReference type="Proteomes" id="UP001472677"/>
    </source>
</evidence>
<keyword evidence="3 4" id="KW-0808">Transferase</keyword>
<evidence type="ECO:0000256" key="3">
    <source>
        <dbReference type="ARBA" id="ARBA00022679"/>
    </source>
</evidence>
<dbReference type="PANTHER" id="PTHR11926">
    <property type="entry name" value="GLUCOSYL/GLUCURONOSYL TRANSFERASES"/>
    <property type="match status" value="1"/>
</dbReference>
<organism evidence="6 7">
    <name type="scientific">Hibiscus sabdariffa</name>
    <name type="common">roselle</name>
    <dbReference type="NCBI Taxonomy" id="183260"/>
    <lineage>
        <taxon>Eukaryota</taxon>
        <taxon>Viridiplantae</taxon>
        <taxon>Streptophyta</taxon>
        <taxon>Embryophyta</taxon>
        <taxon>Tracheophyta</taxon>
        <taxon>Spermatophyta</taxon>
        <taxon>Magnoliopsida</taxon>
        <taxon>eudicotyledons</taxon>
        <taxon>Gunneridae</taxon>
        <taxon>Pentapetalae</taxon>
        <taxon>rosids</taxon>
        <taxon>malvids</taxon>
        <taxon>Malvales</taxon>
        <taxon>Malvaceae</taxon>
        <taxon>Malvoideae</taxon>
        <taxon>Hibiscus</taxon>
    </lineage>
</organism>
<dbReference type="EC" id="2.4.1.-" evidence="5"/>
<accession>A0ABR2D7T2</accession>
<gene>
    <name evidence="6" type="ORF">V6N12_060619</name>
</gene>
<evidence type="ECO:0000256" key="1">
    <source>
        <dbReference type="ARBA" id="ARBA00009995"/>
    </source>
</evidence>
<sequence length="469" mass="52637">MMSEPQVHVFLVSYPGQGHVNPLLRFGKRLASKGLLVTLSTPRCFGNQMAKANNLITDHPFPVGDGFLRFEFFDDGWDDDDRRRVYFKQYMEQLELMGKQEITAMINKYAEQNRPVSCLINNPFIAWASDVAESLGIPSAMLWVQSCACFAAYYHYNHGLVQFPSESDPKIDVGLPAMPVLKHDEVPSFLHPSTPYSSLRTAILGQFKKLDKPFCVLMDSFEELEPDIVEYMSKFCPIKTVGPLFKYHEVSNDTVRCDIMKADECIEWLDSKPASSVMYISFGTVVYLKQEQVDEIAHALLLTTGISFLWVMRPPREGLGRQIHSLPQGFLEKVGDKGKIVRWSPQEKVLTHPSVSCFVSHCGWNSTVEALSCGVPIIAFPQWGDQVTNAVYLVDVFKTGVRMCRGEAENRIVPREEVAKCFLEATTGPKASELKSNALKWKEAAEAAVADGGSSSRNIQAFIDEVRRG</sequence>
<evidence type="ECO:0000313" key="6">
    <source>
        <dbReference type="EMBL" id="KAK8529852.1"/>
    </source>
</evidence>
<dbReference type="Gene3D" id="3.40.50.2000">
    <property type="entry name" value="Glycogen Phosphorylase B"/>
    <property type="match status" value="2"/>
</dbReference>
<evidence type="ECO:0000256" key="5">
    <source>
        <dbReference type="RuleBase" id="RU362057"/>
    </source>
</evidence>
<dbReference type="InterPro" id="IPR035595">
    <property type="entry name" value="UDP_glycos_trans_CS"/>
</dbReference>
<proteinExistence type="inferred from homology"/>